<sequence length="495" mass="52337">MSDLNKLTLAEARDRLRAKEVTSVELTEACLAKIEASGALNAFVHKTPEIALEQAKAADARLAAGDAPAMCGLPVGIKDLFCTKGVPSQAASRILEGFLPQYESTVTQNLFDAGTVMLGKLNMDEFAMGSSNETSCYGNAVNPWRRGNDDTALTPGGSSGGSASAVAADLCLAATGTDTGGSIRQPAAFTGIVGIKPTYGRCSRWGVVAFASSLDQAGPMTKTVRDAAIMLGTMAGFDPKDSTSAELEVPDFEAMLTGDVKGKKIGIPREYHMDGMPEEIEALWAEGTAMLKAAGAEIVDISLPHTKYALPAYYVIAPAEASSNLARYDGVRYGHRAKLAAGDGITEMYEKTRAEGFGHEVQRRVMVGTYVLSAGFYDAYYNRARRVRTLIKRDFDEAFAAGVDAILTPATPSAAFGLGEMSEADPVQMYLNDVFTVTVNLAGLPGISVPTGVSKQGLPLGLQLIGRPWGEADLLNTAYALETAAGFVAKPGQWW</sequence>
<dbReference type="Pfam" id="PF01425">
    <property type="entry name" value="Amidase"/>
    <property type="match status" value="1"/>
</dbReference>
<keyword evidence="12" id="KW-0808">Transferase</keyword>
<gene>
    <name evidence="10" type="primary">gatA</name>
    <name evidence="12" type="ORF">SAMN04488092_10731</name>
</gene>
<feature type="active site" description="Acyl-ester intermediate" evidence="10">
    <location>
        <position position="182"/>
    </location>
</feature>
<evidence type="ECO:0000256" key="8">
    <source>
        <dbReference type="ARBA" id="ARBA00022917"/>
    </source>
</evidence>
<evidence type="ECO:0000256" key="1">
    <source>
        <dbReference type="ARBA" id="ARBA00008069"/>
    </source>
</evidence>
<feature type="domain" description="Amidase" evidence="11">
    <location>
        <begin position="25"/>
        <end position="475"/>
    </location>
</feature>
<dbReference type="InterPro" id="IPR036928">
    <property type="entry name" value="AS_sf"/>
</dbReference>
<dbReference type="PANTHER" id="PTHR11895:SF151">
    <property type="entry name" value="GLUTAMYL-TRNA(GLN) AMIDOTRANSFERASE SUBUNIT A"/>
    <property type="match status" value="1"/>
</dbReference>
<dbReference type="InterPro" id="IPR023631">
    <property type="entry name" value="Amidase_dom"/>
</dbReference>
<comment type="function">
    <text evidence="10">Allows the formation of correctly charged Gln-tRNA(Gln) through the transamidation of misacylated Glu-tRNA(Gln) in organisms which lack glutaminyl-tRNA synthetase. The reaction takes place in the presence of glutamine and ATP through an activated gamma-phospho-Glu-tRNA(Gln).</text>
</comment>
<dbReference type="RefSeq" id="WP_090269955.1">
    <property type="nucleotide sequence ID" value="NZ_FOEP01000007.1"/>
</dbReference>
<evidence type="ECO:0000256" key="3">
    <source>
        <dbReference type="ARBA" id="ARBA00012739"/>
    </source>
</evidence>
<dbReference type="EMBL" id="FOEP01000007">
    <property type="protein sequence ID" value="SEQ44814.1"/>
    <property type="molecule type" value="Genomic_DNA"/>
</dbReference>
<name>A0A1H9G426_9RHOB</name>
<evidence type="ECO:0000256" key="7">
    <source>
        <dbReference type="ARBA" id="ARBA00022840"/>
    </source>
</evidence>
<dbReference type="GO" id="GO:0006412">
    <property type="term" value="P:translation"/>
    <property type="evidence" value="ECO:0007669"/>
    <property type="project" value="UniProtKB-UniRule"/>
</dbReference>
<feature type="active site" description="Charge relay system" evidence="10">
    <location>
        <position position="78"/>
    </location>
</feature>
<dbReference type="PANTHER" id="PTHR11895">
    <property type="entry name" value="TRANSAMIDASE"/>
    <property type="match status" value="1"/>
</dbReference>
<dbReference type="Proteomes" id="UP000198634">
    <property type="component" value="Unassembled WGS sequence"/>
</dbReference>
<evidence type="ECO:0000256" key="4">
    <source>
        <dbReference type="ARBA" id="ARBA00014428"/>
    </source>
</evidence>
<keyword evidence="8 10" id="KW-0648">Protein biosynthesis</keyword>
<accession>A0A1H9G426</accession>
<evidence type="ECO:0000313" key="13">
    <source>
        <dbReference type="Proteomes" id="UP000198634"/>
    </source>
</evidence>
<evidence type="ECO:0000256" key="10">
    <source>
        <dbReference type="HAMAP-Rule" id="MF_00120"/>
    </source>
</evidence>
<dbReference type="PROSITE" id="PS00571">
    <property type="entry name" value="AMIDASES"/>
    <property type="match status" value="1"/>
</dbReference>
<evidence type="ECO:0000259" key="11">
    <source>
        <dbReference type="Pfam" id="PF01425"/>
    </source>
</evidence>
<reference evidence="12 13" key="1">
    <citation type="submission" date="2016-10" db="EMBL/GenBank/DDBJ databases">
        <authorList>
            <person name="de Groot N.N."/>
        </authorList>
    </citation>
    <scope>NUCLEOTIDE SEQUENCE [LARGE SCALE GENOMIC DNA]</scope>
    <source>
        <strain evidence="12 13">DSM 22007</strain>
    </source>
</reference>
<dbReference type="STRING" id="657014.SAMN04488092_10731"/>
<protein>
    <recommendedName>
        <fullName evidence="4 10">Glutamyl-tRNA(Gln) amidotransferase subunit A</fullName>
        <shortName evidence="10">Glu-ADT subunit A</shortName>
        <ecNumber evidence="3 10">6.3.5.7</ecNumber>
    </recommendedName>
</protein>
<dbReference type="NCBIfam" id="TIGR00132">
    <property type="entry name" value="gatA"/>
    <property type="match status" value="1"/>
</dbReference>
<dbReference type="GO" id="GO:0016740">
    <property type="term" value="F:transferase activity"/>
    <property type="evidence" value="ECO:0007669"/>
    <property type="project" value="UniProtKB-KW"/>
</dbReference>
<evidence type="ECO:0000313" key="12">
    <source>
        <dbReference type="EMBL" id="SEQ44814.1"/>
    </source>
</evidence>
<dbReference type="GO" id="GO:0030956">
    <property type="term" value="C:glutamyl-tRNA(Gln) amidotransferase complex"/>
    <property type="evidence" value="ECO:0007669"/>
    <property type="project" value="InterPro"/>
</dbReference>
<dbReference type="HAMAP" id="MF_00120">
    <property type="entry name" value="GatA"/>
    <property type="match status" value="1"/>
</dbReference>
<keyword evidence="13" id="KW-1185">Reference proteome</keyword>
<keyword evidence="6 10" id="KW-0547">Nucleotide-binding</keyword>
<keyword evidence="5 10" id="KW-0436">Ligase</keyword>
<keyword evidence="7 10" id="KW-0067">ATP-binding</keyword>
<comment type="catalytic activity">
    <reaction evidence="9 10">
        <text>L-glutamyl-tRNA(Gln) + L-glutamine + ATP + H2O = L-glutaminyl-tRNA(Gln) + L-glutamate + ADP + phosphate + H(+)</text>
        <dbReference type="Rhea" id="RHEA:17521"/>
        <dbReference type="Rhea" id="RHEA-COMP:9681"/>
        <dbReference type="Rhea" id="RHEA-COMP:9684"/>
        <dbReference type="ChEBI" id="CHEBI:15377"/>
        <dbReference type="ChEBI" id="CHEBI:15378"/>
        <dbReference type="ChEBI" id="CHEBI:29985"/>
        <dbReference type="ChEBI" id="CHEBI:30616"/>
        <dbReference type="ChEBI" id="CHEBI:43474"/>
        <dbReference type="ChEBI" id="CHEBI:58359"/>
        <dbReference type="ChEBI" id="CHEBI:78520"/>
        <dbReference type="ChEBI" id="CHEBI:78521"/>
        <dbReference type="ChEBI" id="CHEBI:456216"/>
        <dbReference type="EC" id="6.3.5.7"/>
    </reaction>
</comment>
<evidence type="ECO:0000256" key="6">
    <source>
        <dbReference type="ARBA" id="ARBA00022741"/>
    </source>
</evidence>
<dbReference type="EC" id="6.3.5.7" evidence="3 10"/>
<evidence type="ECO:0000256" key="9">
    <source>
        <dbReference type="ARBA" id="ARBA00047407"/>
    </source>
</evidence>
<feature type="active site" description="Charge relay system" evidence="10">
    <location>
        <position position="158"/>
    </location>
</feature>
<dbReference type="Gene3D" id="3.90.1300.10">
    <property type="entry name" value="Amidase signature (AS) domain"/>
    <property type="match status" value="1"/>
</dbReference>
<evidence type="ECO:0000256" key="5">
    <source>
        <dbReference type="ARBA" id="ARBA00022598"/>
    </source>
</evidence>
<comment type="similarity">
    <text evidence="1 10">Belongs to the amidase family. GatA subfamily.</text>
</comment>
<dbReference type="InterPro" id="IPR004412">
    <property type="entry name" value="GatA"/>
</dbReference>
<dbReference type="AlphaFoldDB" id="A0A1H9G426"/>
<dbReference type="InterPro" id="IPR000120">
    <property type="entry name" value="Amidase"/>
</dbReference>
<dbReference type="GO" id="GO:0005524">
    <property type="term" value="F:ATP binding"/>
    <property type="evidence" value="ECO:0007669"/>
    <property type="project" value="UniProtKB-KW"/>
</dbReference>
<comment type="subunit">
    <text evidence="2 10">Heterotrimer of A, B and C subunits.</text>
</comment>
<dbReference type="OrthoDB" id="9811471at2"/>
<proteinExistence type="inferred from homology"/>
<organism evidence="12 13">
    <name type="scientific">Thalassovita taeanensis</name>
    <dbReference type="NCBI Taxonomy" id="657014"/>
    <lineage>
        <taxon>Bacteria</taxon>
        <taxon>Pseudomonadati</taxon>
        <taxon>Pseudomonadota</taxon>
        <taxon>Alphaproteobacteria</taxon>
        <taxon>Rhodobacterales</taxon>
        <taxon>Roseobacteraceae</taxon>
        <taxon>Thalassovita</taxon>
    </lineage>
</organism>
<dbReference type="SUPFAM" id="SSF75304">
    <property type="entry name" value="Amidase signature (AS) enzymes"/>
    <property type="match status" value="1"/>
</dbReference>
<evidence type="ECO:0000256" key="2">
    <source>
        <dbReference type="ARBA" id="ARBA00011123"/>
    </source>
</evidence>
<dbReference type="InterPro" id="IPR020556">
    <property type="entry name" value="Amidase_CS"/>
</dbReference>
<dbReference type="GO" id="GO:0050567">
    <property type="term" value="F:glutaminyl-tRNA synthase (glutamine-hydrolyzing) activity"/>
    <property type="evidence" value="ECO:0007669"/>
    <property type="project" value="UniProtKB-UniRule"/>
</dbReference>